<accession>A0A195EGF2</accession>
<name>A0A195EGF2_9HYME</name>
<gene>
    <name evidence="1" type="ORF">ALC57_03323</name>
</gene>
<keyword evidence="2" id="KW-1185">Reference proteome</keyword>
<protein>
    <submittedName>
        <fullName evidence="1">Uncharacterized protein</fullName>
    </submittedName>
</protein>
<evidence type="ECO:0000313" key="1">
    <source>
        <dbReference type="EMBL" id="KYN26982.1"/>
    </source>
</evidence>
<organism evidence="1 2">
    <name type="scientific">Trachymyrmex cornetzi</name>
    <dbReference type="NCBI Taxonomy" id="471704"/>
    <lineage>
        <taxon>Eukaryota</taxon>
        <taxon>Metazoa</taxon>
        <taxon>Ecdysozoa</taxon>
        <taxon>Arthropoda</taxon>
        <taxon>Hexapoda</taxon>
        <taxon>Insecta</taxon>
        <taxon>Pterygota</taxon>
        <taxon>Neoptera</taxon>
        <taxon>Endopterygota</taxon>
        <taxon>Hymenoptera</taxon>
        <taxon>Apocrita</taxon>
        <taxon>Aculeata</taxon>
        <taxon>Formicoidea</taxon>
        <taxon>Formicidae</taxon>
        <taxon>Myrmicinae</taxon>
        <taxon>Trachymyrmex</taxon>
    </lineage>
</organism>
<proteinExistence type="predicted"/>
<dbReference type="AlphaFoldDB" id="A0A195EGF2"/>
<evidence type="ECO:0000313" key="2">
    <source>
        <dbReference type="Proteomes" id="UP000078492"/>
    </source>
</evidence>
<dbReference type="EMBL" id="KQ978957">
    <property type="protein sequence ID" value="KYN26982.1"/>
    <property type="molecule type" value="Genomic_DNA"/>
</dbReference>
<reference evidence="1 2" key="1">
    <citation type="submission" date="2015-09" db="EMBL/GenBank/DDBJ databases">
        <title>Trachymyrmex cornetzi WGS genome.</title>
        <authorList>
            <person name="Nygaard S."/>
            <person name="Hu H."/>
            <person name="Boomsma J."/>
            <person name="Zhang G."/>
        </authorList>
    </citation>
    <scope>NUCLEOTIDE SEQUENCE [LARGE SCALE GENOMIC DNA]</scope>
    <source>
        <strain evidence="1">Tcor2-1</strain>
        <tissue evidence="1">Whole body</tissue>
    </source>
</reference>
<sequence>MKKYINESLVNLRNVQWNRFVLGMRSSKSLFILHRFLCGVSRVLGVKPQVFEVRLRICNPEEKRRDAPKKVRRTVSEFMNGEDISNAWLPAMPYSLDLRGLRTRMIKLLNLPWNPPPAMKRGW</sequence>
<dbReference type="Proteomes" id="UP000078492">
    <property type="component" value="Unassembled WGS sequence"/>
</dbReference>